<comment type="caution">
    <text evidence="4">The sequence shown here is derived from an EMBL/GenBank/DDBJ whole genome shotgun (WGS) entry which is preliminary data.</text>
</comment>
<feature type="repeat" description="ANK" evidence="3">
    <location>
        <begin position="63"/>
        <end position="96"/>
    </location>
</feature>
<protein>
    <submittedName>
        <fullName evidence="4">Uncharacterized protein</fullName>
    </submittedName>
</protein>
<dbReference type="SUPFAM" id="SSF48403">
    <property type="entry name" value="Ankyrin repeat"/>
    <property type="match status" value="1"/>
</dbReference>
<dbReference type="InterPro" id="IPR002110">
    <property type="entry name" value="Ankyrin_rpt"/>
</dbReference>
<dbReference type="RefSeq" id="WP_094838573.1">
    <property type="nucleotide sequence ID" value="NZ_NEVQ01000017.1"/>
</dbReference>
<feature type="repeat" description="ANK" evidence="3">
    <location>
        <begin position="100"/>
        <end position="132"/>
    </location>
</feature>
<evidence type="ECO:0000256" key="1">
    <source>
        <dbReference type="ARBA" id="ARBA00022737"/>
    </source>
</evidence>
<dbReference type="Pfam" id="PF12796">
    <property type="entry name" value="Ank_2"/>
    <property type="match status" value="1"/>
</dbReference>
<evidence type="ECO:0000313" key="5">
    <source>
        <dbReference type="Proteomes" id="UP000216885"/>
    </source>
</evidence>
<evidence type="ECO:0000256" key="2">
    <source>
        <dbReference type="ARBA" id="ARBA00023043"/>
    </source>
</evidence>
<dbReference type="SMART" id="SM00248">
    <property type="entry name" value="ANK"/>
    <property type="match status" value="3"/>
</dbReference>
<gene>
    <name evidence="4" type="ORF">CAL20_18190</name>
</gene>
<keyword evidence="1" id="KW-0677">Repeat</keyword>
<dbReference type="Gene3D" id="1.25.40.20">
    <property type="entry name" value="Ankyrin repeat-containing domain"/>
    <property type="match status" value="1"/>
</dbReference>
<reference evidence="4 5" key="1">
    <citation type="submission" date="2017-05" db="EMBL/GenBank/DDBJ databases">
        <title>Complete and WGS of Bordetella genogroups.</title>
        <authorList>
            <person name="Spilker T."/>
            <person name="LiPuma J."/>
        </authorList>
    </citation>
    <scope>NUCLEOTIDE SEQUENCE [LARGE SCALE GENOMIC DNA]</scope>
    <source>
        <strain evidence="4 5">AU9919</strain>
    </source>
</reference>
<name>A0A261TYP2_9BORD</name>
<dbReference type="PROSITE" id="PS50297">
    <property type="entry name" value="ANK_REP_REGION"/>
    <property type="match status" value="2"/>
</dbReference>
<accession>A0A261TYP2</accession>
<evidence type="ECO:0000256" key="3">
    <source>
        <dbReference type="PROSITE-ProRule" id="PRU00023"/>
    </source>
</evidence>
<keyword evidence="2 3" id="KW-0040">ANK repeat</keyword>
<dbReference type="EMBL" id="NEVQ01000017">
    <property type="protein sequence ID" value="OZI54411.1"/>
    <property type="molecule type" value="Genomic_DNA"/>
</dbReference>
<dbReference type="PROSITE" id="PS50088">
    <property type="entry name" value="ANK_REPEAT"/>
    <property type="match status" value="2"/>
</dbReference>
<keyword evidence="5" id="KW-1185">Reference proteome</keyword>
<dbReference type="PANTHER" id="PTHR24173:SF74">
    <property type="entry name" value="ANKYRIN REPEAT DOMAIN-CONTAINING PROTEIN 16"/>
    <property type="match status" value="1"/>
</dbReference>
<dbReference type="PANTHER" id="PTHR24173">
    <property type="entry name" value="ANKYRIN REPEAT CONTAINING"/>
    <property type="match status" value="1"/>
</dbReference>
<evidence type="ECO:0000313" key="4">
    <source>
        <dbReference type="EMBL" id="OZI54411.1"/>
    </source>
</evidence>
<dbReference type="InterPro" id="IPR036770">
    <property type="entry name" value="Ankyrin_rpt-contain_sf"/>
</dbReference>
<dbReference type="AlphaFoldDB" id="A0A261TYP2"/>
<organism evidence="4 5">
    <name type="scientific">Bordetella genomosp. 4</name>
    <dbReference type="NCBI Taxonomy" id="463044"/>
    <lineage>
        <taxon>Bacteria</taxon>
        <taxon>Pseudomonadati</taxon>
        <taxon>Pseudomonadota</taxon>
        <taxon>Betaproteobacteria</taxon>
        <taxon>Burkholderiales</taxon>
        <taxon>Alcaligenaceae</taxon>
        <taxon>Bordetella</taxon>
    </lineage>
</organism>
<sequence>MEIDLSRLVSEPSATGLHNVSGESTGRIPNDDFFSAVVNGSNEEVAGMFQRGGVELTAINDAHGQTPLHMAIAMGHNEIAKTILAHCGDDPQVLDASDRQGYTPLMRAAALENVDLMQALVKAGASRPNRKDVRDELSSMEKQAIKMSAVLIEAKGDLNAALEIAVSENMNNAAILFANKGADPASLLQRVAEQAGTGHTHDAALASRAGNAVLLLSNILRQDRFSGQGALEAVLDSVVRSGNVRAVKTVLIGDPDETPLFKHYAESNELTEVTTLLKAGAIADDALWDLAEDETLTNPEKEMRLRVLITAEKNLKAEADAAGSVTPSYRSASIAGLADTAMERAVSEMYDQGKTNEARLLIQAGAPGGHLLMDRCQKGDFRAVKSILHLGADFITTMNELMAQRRQSDANVLALALSAVRDEKIAARK</sequence>
<proteinExistence type="predicted"/>
<dbReference type="Proteomes" id="UP000216885">
    <property type="component" value="Unassembled WGS sequence"/>
</dbReference>